<gene>
    <name evidence="2" type="ORF">Vau01_015750</name>
</gene>
<evidence type="ECO:0000256" key="1">
    <source>
        <dbReference type="SAM" id="SignalP"/>
    </source>
</evidence>
<dbReference type="AlphaFoldDB" id="A0A8J3YYK7"/>
<feature type="chain" id="PRO_5035156489" description="DUF2690 domain-containing protein" evidence="1">
    <location>
        <begin position="27"/>
        <end position="183"/>
    </location>
</feature>
<dbReference type="EMBL" id="BOPG01000010">
    <property type="protein sequence ID" value="GIJ54059.1"/>
    <property type="molecule type" value="Genomic_DNA"/>
</dbReference>
<keyword evidence="3" id="KW-1185">Reference proteome</keyword>
<protein>
    <recommendedName>
        <fullName evidence="4">DUF2690 domain-containing protein</fullName>
    </recommendedName>
</protein>
<organism evidence="2 3">
    <name type="scientific">Virgisporangium aurantiacum</name>
    <dbReference type="NCBI Taxonomy" id="175570"/>
    <lineage>
        <taxon>Bacteria</taxon>
        <taxon>Bacillati</taxon>
        <taxon>Actinomycetota</taxon>
        <taxon>Actinomycetes</taxon>
        <taxon>Micromonosporales</taxon>
        <taxon>Micromonosporaceae</taxon>
        <taxon>Virgisporangium</taxon>
    </lineage>
</organism>
<comment type="caution">
    <text evidence="2">The sequence shown here is derived from an EMBL/GenBank/DDBJ whole genome shotgun (WGS) entry which is preliminary data.</text>
</comment>
<feature type="signal peptide" evidence="1">
    <location>
        <begin position="1"/>
        <end position="26"/>
    </location>
</feature>
<evidence type="ECO:0008006" key="4">
    <source>
        <dbReference type="Google" id="ProtNLM"/>
    </source>
</evidence>
<reference evidence="2" key="1">
    <citation type="submission" date="2021-01" db="EMBL/GenBank/DDBJ databases">
        <title>Whole genome shotgun sequence of Virgisporangium aurantiacum NBRC 16421.</title>
        <authorList>
            <person name="Komaki H."/>
            <person name="Tamura T."/>
        </authorList>
    </citation>
    <scope>NUCLEOTIDE SEQUENCE</scope>
    <source>
        <strain evidence="2">NBRC 16421</strain>
    </source>
</reference>
<evidence type="ECO:0000313" key="2">
    <source>
        <dbReference type="EMBL" id="GIJ54059.1"/>
    </source>
</evidence>
<dbReference type="RefSeq" id="WP_203988713.1">
    <property type="nucleotide sequence ID" value="NZ_BOPG01000010.1"/>
</dbReference>
<sequence>MIRWRIVVGTAIAVLATLGPAIPAQAAGSERPASMAAVSERPVPTDAAQLALTGCGTKCDFQNPHTYYIYYCGPACEDNLKCEDDAITINRPTGTVPAFRYSPTCKTGWTRASGCYDGQGNLIATIRFYSLNTADFNNQRAVTTGPASSGVCYTRMLSIGSIWGVGSYSSGPGTSYTPTLYGY</sequence>
<proteinExistence type="predicted"/>
<keyword evidence="1" id="KW-0732">Signal</keyword>
<accession>A0A8J3YYK7</accession>
<evidence type="ECO:0000313" key="3">
    <source>
        <dbReference type="Proteomes" id="UP000612585"/>
    </source>
</evidence>
<dbReference type="InterPro" id="IPR021224">
    <property type="entry name" value="DUF2690"/>
</dbReference>
<dbReference type="Pfam" id="PF10901">
    <property type="entry name" value="DUF2690"/>
    <property type="match status" value="1"/>
</dbReference>
<dbReference type="Proteomes" id="UP000612585">
    <property type="component" value="Unassembled WGS sequence"/>
</dbReference>
<name>A0A8J3YYK7_9ACTN</name>